<evidence type="ECO:0000313" key="7">
    <source>
        <dbReference type="Proteomes" id="UP000716322"/>
    </source>
</evidence>
<keyword evidence="7" id="KW-1185">Reference proteome</keyword>
<dbReference type="SUPFAM" id="SSF46785">
    <property type="entry name" value="Winged helix' DNA-binding domain"/>
    <property type="match status" value="1"/>
</dbReference>
<dbReference type="InterPro" id="IPR036388">
    <property type="entry name" value="WH-like_DNA-bd_sf"/>
</dbReference>
<dbReference type="SUPFAM" id="SSF53850">
    <property type="entry name" value="Periplasmic binding protein-like II"/>
    <property type="match status" value="1"/>
</dbReference>
<protein>
    <submittedName>
        <fullName evidence="6">LysR family transcriptional regulator</fullName>
    </submittedName>
</protein>
<proteinExistence type="inferred from homology"/>
<keyword evidence="3" id="KW-0238">DNA-binding</keyword>
<gene>
    <name evidence="6" type="ORF">HAV22_12135</name>
</gene>
<organism evidence="6 7">
    <name type="scientific">Telluria antibiotica</name>
    <dbReference type="NCBI Taxonomy" id="2717319"/>
    <lineage>
        <taxon>Bacteria</taxon>
        <taxon>Pseudomonadati</taxon>
        <taxon>Pseudomonadota</taxon>
        <taxon>Betaproteobacteria</taxon>
        <taxon>Burkholderiales</taxon>
        <taxon>Oxalobacteraceae</taxon>
        <taxon>Telluria group</taxon>
        <taxon>Telluria</taxon>
    </lineage>
</organism>
<comment type="caution">
    <text evidence="6">The sequence shown here is derived from an EMBL/GenBank/DDBJ whole genome shotgun (WGS) entry which is preliminary data.</text>
</comment>
<dbReference type="EMBL" id="JAAQOM010000006">
    <property type="protein sequence ID" value="NIA54382.1"/>
    <property type="molecule type" value="Genomic_DNA"/>
</dbReference>
<dbReference type="Gene3D" id="1.10.10.10">
    <property type="entry name" value="Winged helix-like DNA-binding domain superfamily/Winged helix DNA-binding domain"/>
    <property type="match status" value="1"/>
</dbReference>
<dbReference type="InterPro" id="IPR005119">
    <property type="entry name" value="LysR_subst-bd"/>
</dbReference>
<keyword evidence="4" id="KW-0804">Transcription</keyword>
<dbReference type="Proteomes" id="UP000716322">
    <property type="component" value="Unassembled WGS sequence"/>
</dbReference>
<dbReference type="InterPro" id="IPR058163">
    <property type="entry name" value="LysR-type_TF_proteobact-type"/>
</dbReference>
<evidence type="ECO:0000256" key="4">
    <source>
        <dbReference type="ARBA" id="ARBA00023163"/>
    </source>
</evidence>
<dbReference type="InterPro" id="IPR000847">
    <property type="entry name" value="LysR_HTH_N"/>
</dbReference>
<dbReference type="Gene3D" id="3.40.190.290">
    <property type="match status" value="1"/>
</dbReference>
<evidence type="ECO:0000256" key="2">
    <source>
        <dbReference type="ARBA" id="ARBA00023015"/>
    </source>
</evidence>
<dbReference type="Pfam" id="PF03466">
    <property type="entry name" value="LysR_substrate"/>
    <property type="match status" value="1"/>
</dbReference>
<reference evidence="6 7" key="1">
    <citation type="submission" date="2020-03" db="EMBL/GenBank/DDBJ databases">
        <title>Genome sequence of strain Massilia sp. TW-1.</title>
        <authorList>
            <person name="Chaudhary D.K."/>
        </authorList>
    </citation>
    <scope>NUCLEOTIDE SEQUENCE [LARGE SCALE GENOMIC DNA]</scope>
    <source>
        <strain evidence="6 7">TW-1</strain>
    </source>
</reference>
<comment type="similarity">
    <text evidence="1">Belongs to the LysR transcriptional regulatory family.</text>
</comment>
<evidence type="ECO:0000259" key="5">
    <source>
        <dbReference type="PROSITE" id="PS50931"/>
    </source>
</evidence>
<name>A0ABX0PAN2_9BURK</name>
<keyword evidence="2" id="KW-0805">Transcription regulation</keyword>
<evidence type="ECO:0000256" key="1">
    <source>
        <dbReference type="ARBA" id="ARBA00009437"/>
    </source>
</evidence>
<dbReference type="PROSITE" id="PS50931">
    <property type="entry name" value="HTH_LYSR"/>
    <property type="match status" value="1"/>
</dbReference>
<dbReference type="PANTHER" id="PTHR30537">
    <property type="entry name" value="HTH-TYPE TRANSCRIPTIONAL REGULATOR"/>
    <property type="match status" value="1"/>
</dbReference>
<accession>A0ABX0PAN2</accession>
<dbReference type="Pfam" id="PF00126">
    <property type="entry name" value="HTH_1"/>
    <property type="match status" value="1"/>
</dbReference>
<evidence type="ECO:0000256" key="3">
    <source>
        <dbReference type="ARBA" id="ARBA00023125"/>
    </source>
</evidence>
<dbReference type="PRINTS" id="PR00039">
    <property type="entry name" value="HTHLYSR"/>
</dbReference>
<dbReference type="InterPro" id="IPR036390">
    <property type="entry name" value="WH_DNA-bd_sf"/>
</dbReference>
<sequence length="306" mass="32615">MASTIEWELYRAFLGVLREGSLSGAARALDVAQPTVGRHVAALEAALGLVLFTRSQTGLLPTEAAHALRAHAAAMESTAAALERTASGLRDGLEAAAGTVRISVSDVVGVEVMPAIVADLARRHPALKVELVLSNRVHDLLQREADIAVRMTAPRQEQLVARRVGTIELGLHAHPDYLARRGTPAMLADLDAHAVIGYDRPTPFVRQAAKALPGYARERFAVRTDSDVAQLALIRAGAGIGVCQVPLAARAPALVRVLPDAFTFRLDTWVTMHEDLRASPRCRVAFDALVDGLAGYLASAQALKGR</sequence>
<feature type="domain" description="HTH lysR-type" evidence="5">
    <location>
        <begin position="5"/>
        <end position="62"/>
    </location>
</feature>
<dbReference type="RefSeq" id="WP_166859331.1">
    <property type="nucleotide sequence ID" value="NZ_JAAQOM010000006.1"/>
</dbReference>
<evidence type="ECO:0000313" key="6">
    <source>
        <dbReference type="EMBL" id="NIA54382.1"/>
    </source>
</evidence>
<dbReference type="PANTHER" id="PTHR30537:SF3">
    <property type="entry name" value="TRANSCRIPTIONAL REGULATORY PROTEIN"/>
    <property type="match status" value="1"/>
</dbReference>